<keyword evidence="5" id="KW-0479">Metal-binding</keyword>
<dbReference type="PANTHER" id="PTHR46173:SF1">
    <property type="entry name" value="CCA TRNA NUCLEOTIDYLTRANSFERASE 1, MITOCHONDRIAL"/>
    <property type="match status" value="1"/>
</dbReference>
<dbReference type="GO" id="GO:0046872">
    <property type="term" value="F:metal ion binding"/>
    <property type="evidence" value="ECO:0007669"/>
    <property type="project" value="UniProtKB-KW"/>
</dbReference>
<reference evidence="12 13" key="1">
    <citation type="journal article" date="2016" name="Genome Announc.">
        <title>Draft Genome Sequence of Criibacterium bergeronii gen. nov., sp. nov., Strain CCRI-22567T, Isolated from a Vaginal Sample from a Woman with Bacterial Vaginosis.</title>
        <authorList>
            <person name="Maheux A.F."/>
            <person name="Berube E."/>
            <person name="Boudreau D.K."/>
            <person name="Raymond F."/>
            <person name="Corbeil J."/>
            <person name="Roy P.H."/>
            <person name="Boissinot M."/>
            <person name="Omar R.F."/>
        </authorList>
    </citation>
    <scope>NUCLEOTIDE SEQUENCE [LARGE SCALE GENOMIC DNA]</scope>
    <source>
        <strain evidence="12 13">CCRI-22567</strain>
    </source>
</reference>
<evidence type="ECO:0000256" key="6">
    <source>
        <dbReference type="ARBA" id="ARBA00022741"/>
    </source>
</evidence>
<name>A0A371IKI8_9FIRM</name>
<dbReference type="InterPro" id="IPR006674">
    <property type="entry name" value="HD_domain"/>
</dbReference>
<keyword evidence="3" id="KW-0819">tRNA processing</keyword>
<dbReference type="InterPro" id="IPR003607">
    <property type="entry name" value="HD/PDEase_dom"/>
</dbReference>
<keyword evidence="4" id="KW-0548">Nucleotidyltransferase</keyword>
<evidence type="ECO:0000256" key="5">
    <source>
        <dbReference type="ARBA" id="ARBA00022723"/>
    </source>
</evidence>
<keyword evidence="7" id="KW-0460">Magnesium</keyword>
<comment type="caution">
    <text evidence="12">The sequence shown here is derived from an EMBL/GenBank/DDBJ whole genome shotgun (WGS) entry which is preliminary data.</text>
</comment>
<comment type="cofactor">
    <cofactor evidence="1">
        <name>Mg(2+)</name>
        <dbReference type="ChEBI" id="CHEBI:18420"/>
    </cofactor>
</comment>
<dbReference type="Gene3D" id="3.30.460.10">
    <property type="entry name" value="Beta Polymerase, domain 2"/>
    <property type="match status" value="1"/>
</dbReference>
<evidence type="ECO:0000256" key="1">
    <source>
        <dbReference type="ARBA" id="ARBA00001946"/>
    </source>
</evidence>
<sequence>MEKINLPVQAKIVIDTLTKSGFKAYIVGGIVRDSLLGKQAHDIDITTNARPFEVIKLFRDNYTIALTGIKYKTVTVIIDKNPMEITTFRSESGYEDGRRPDRVVYETKLENDLKRRDFTVNAMAYNDKENLVDLFEGIDDLENKIIRTVGDPDQRFFEDRLRMLRAVRFCSQLGFTLEENTKHAIKKDAKLIKSVSVERIAQEINKIMLQSDKPSIAFELMHETGLLKHILPDIDKMYDFDQQNPYHSKDLFHHTMEVVDNSEKDVTLRLSALFHDTGKIYTKTVDENGVGHFYGHYEKSAEIAKIALKKLKYSNEIIKTVSLLCLKHMVQPEQITQKGIRKLIATIGEDKIDLLVKLQKADSKSTTIGESSIFGDKVKQVLSQEHAFRQNDLALNGNDLIEMGYKGKKIGEIKKYLFEKVLDEPKLNQREELIKIVKENY</sequence>
<dbReference type="RefSeq" id="WP_068913297.1">
    <property type="nucleotide sequence ID" value="NZ_MBEW02000015.1"/>
</dbReference>
<dbReference type="GO" id="GO:0016779">
    <property type="term" value="F:nucleotidyltransferase activity"/>
    <property type="evidence" value="ECO:0007669"/>
    <property type="project" value="UniProtKB-KW"/>
</dbReference>
<dbReference type="GO" id="GO:0000049">
    <property type="term" value="F:tRNA binding"/>
    <property type="evidence" value="ECO:0007669"/>
    <property type="project" value="TreeGrafter"/>
</dbReference>
<proteinExistence type="inferred from homology"/>
<dbReference type="CDD" id="cd00077">
    <property type="entry name" value="HDc"/>
    <property type="match status" value="1"/>
</dbReference>
<dbReference type="AlphaFoldDB" id="A0A371IKI8"/>
<dbReference type="SUPFAM" id="SSF81301">
    <property type="entry name" value="Nucleotidyltransferase"/>
    <property type="match status" value="1"/>
</dbReference>
<evidence type="ECO:0000256" key="2">
    <source>
        <dbReference type="ARBA" id="ARBA00022679"/>
    </source>
</evidence>
<dbReference type="GO" id="GO:0000166">
    <property type="term" value="F:nucleotide binding"/>
    <property type="evidence" value="ECO:0007669"/>
    <property type="project" value="UniProtKB-KW"/>
</dbReference>
<gene>
    <name evidence="12" type="ORF">BBG48_007195</name>
</gene>
<keyword evidence="6" id="KW-0547">Nucleotide-binding</keyword>
<dbReference type="Proteomes" id="UP000093352">
    <property type="component" value="Unassembled WGS sequence"/>
</dbReference>
<keyword evidence="2 8" id="KW-0808">Transferase</keyword>
<dbReference type="Pfam" id="PF01966">
    <property type="entry name" value="HD"/>
    <property type="match status" value="1"/>
</dbReference>
<comment type="similarity">
    <text evidence="8">Belongs to the tRNA nucleotidyltransferase/poly(A) polymerase family.</text>
</comment>
<evidence type="ECO:0000256" key="8">
    <source>
        <dbReference type="RuleBase" id="RU003953"/>
    </source>
</evidence>
<dbReference type="EMBL" id="MBEW02000015">
    <property type="protein sequence ID" value="RDY20983.1"/>
    <property type="molecule type" value="Genomic_DNA"/>
</dbReference>
<dbReference type="GO" id="GO:0008033">
    <property type="term" value="P:tRNA processing"/>
    <property type="evidence" value="ECO:0007669"/>
    <property type="project" value="UniProtKB-KW"/>
</dbReference>
<dbReference type="InterPro" id="IPR002646">
    <property type="entry name" value="PolA_pol_head_dom"/>
</dbReference>
<dbReference type="SUPFAM" id="SSF81891">
    <property type="entry name" value="Poly A polymerase C-terminal region-like"/>
    <property type="match status" value="1"/>
</dbReference>
<evidence type="ECO:0000313" key="13">
    <source>
        <dbReference type="Proteomes" id="UP000093352"/>
    </source>
</evidence>
<organism evidence="12 13">
    <name type="scientific">Criibacterium bergeronii</name>
    <dbReference type="NCBI Taxonomy" id="1871336"/>
    <lineage>
        <taxon>Bacteria</taxon>
        <taxon>Bacillati</taxon>
        <taxon>Bacillota</taxon>
        <taxon>Clostridia</taxon>
        <taxon>Peptostreptococcales</taxon>
        <taxon>Filifactoraceae</taxon>
        <taxon>Criibacterium</taxon>
    </lineage>
</organism>
<evidence type="ECO:0000313" key="12">
    <source>
        <dbReference type="EMBL" id="RDY20983.1"/>
    </source>
</evidence>
<feature type="domain" description="HD" evidence="10">
    <location>
        <begin position="255"/>
        <end position="331"/>
    </location>
</feature>
<feature type="domain" description="Poly A polymerase head" evidence="9">
    <location>
        <begin position="24"/>
        <end position="147"/>
    </location>
</feature>
<dbReference type="Pfam" id="PF01743">
    <property type="entry name" value="PolyA_pol"/>
    <property type="match status" value="1"/>
</dbReference>
<dbReference type="Gene3D" id="1.10.3090.10">
    <property type="entry name" value="cca-adding enzyme, domain 2"/>
    <property type="match status" value="1"/>
</dbReference>
<evidence type="ECO:0000256" key="4">
    <source>
        <dbReference type="ARBA" id="ARBA00022695"/>
    </source>
</evidence>
<protein>
    <submittedName>
        <fullName evidence="12">HD domain-containing protein</fullName>
    </submittedName>
</protein>
<keyword evidence="13" id="KW-1185">Reference proteome</keyword>
<keyword evidence="8" id="KW-0694">RNA-binding</keyword>
<evidence type="ECO:0000259" key="11">
    <source>
        <dbReference type="Pfam" id="PF12627"/>
    </source>
</evidence>
<dbReference type="InterPro" id="IPR043519">
    <property type="entry name" value="NT_sf"/>
</dbReference>
<dbReference type="CDD" id="cd05398">
    <property type="entry name" value="NT_ClassII-CCAase"/>
    <property type="match status" value="1"/>
</dbReference>
<evidence type="ECO:0000256" key="3">
    <source>
        <dbReference type="ARBA" id="ARBA00022694"/>
    </source>
</evidence>
<evidence type="ECO:0000259" key="9">
    <source>
        <dbReference type="Pfam" id="PF01743"/>
    </source>
</evidence>
<dbReference type="STRING" id="1871336.BBG48_10140"/>
<dbReference type="InterPro" id="IPR032828">
    <property type="entry name" value="PolyA_RNA-bd"/>
</dbReference>
<dbReference type="Gene3D" id="1.10.246.80">
    <property type="match status" value="1"/>
</dbReference>
<dbReference type="PANTHER" id="PTHR46173">
    <property type="entry name" value="CCA TRNA NUCLEOTIDYLTRANSFERASE 1, MITOCHONDRIAL"/>
    <property type="match status" value="1"/>
</dbReference>
<feature type="domain" description="tRNA nucleotidyltransferase/poly(A) polymerase RNA and SrmB- binding" evidence="11">
    <location>
        <begin position="174"/>
        <end position="236"/>
    </location>
</feature>
<evidence type="ECO:0000259" key="10">
    <source>
        <dbReference type="Pfam" id="PF01966"/>
    </source>
</evidence>
<dbReference type="Pfam" id="PF12627">
    <property type="entry name" value="PolyA_pol_RNAbd"/>
    <property type="match status" value="1"/>
</dbReference>
<accession>A0A371IKI8</accession>
<evidence type="ECO:0000256" key="7">
    <source>
        <dbReference type="ARBA" id="ARBA00022842"/>
    </source>
</evidence>
<dbReference type="InterPro" id="IPR050264">
    <property type="entry name" value="Bact_CCA-adding_enz_type3_sf"/>
</dbReference>